<evidence type="ECO:0000256" key="1">
    <source>
        <dbReference type="ARBA" id="ARBA00003237"/>
    </source>
</evidence>
<proteinExistence type="inferred from homology"/>
<evidence type="ECO:0000256" key="4">
    <source>
        <dbReference type="ARBA" id="ARBA00011218"/>
    </source>
</evidence>
<dbReference type="InterPro" id="IPR004393">
    <property type="entry name" value="NadC"/>
</dbReference>
<dbReference type="CDD" id="cd01572">
    <property type="entry name" value="QPRTase"/>
    <property type="match status" value="1"/>
</dbReference>
<feature type="binding site" evidence="13">
    <location>
        <position position="194"/>
    </location>
    <ligand>
        <name>substrate</name>
    </ligand>
</feature>
<dbReference type="FunFam" id="3.90.1170.20:FF:000001">
    <property type="entry name" value="Nicotinate-nucleotide diphosphorylase (Carboxylating)"/>
    <property type="match status" value="1"/>
</dbReference>
<evidence type="ECO:0000256" key="12">
    <source>
        <dbReference type="PIRNR" id="PIRNR006250"/>
    </source>
</evidence>
<evidence type="ECO:0000256" key="8">
    <source>
        <dbReference type="ARBA" id="ARBA00022679"/>
    </source>
</evidence>
<feature type="domain" description="Quinolinate phosphoribosyl transferase N-terminal" evidence="15">
    <location>
        <begin position="22"/>
        <end position="107"/>
    </location>
</feature>
<evidence type="ECO:0000256" key="6">
    <source>
        <dbReference type="ARBA" id="ARBA00022642"/>
    </source>
</evidence>
<dbReference type="InterPro" id="IPR022412">
    <property type="entry name" value="Quinolinate_PRibosylTrfase_N"/>
</dbReference>
<comment type="catalytic activity">
    <reaction evidence="10">
        <text>nicotinate beta-D-ribonucleotide + CO2 + diphosphate = quinolinate + 5-phospho-alpha-D-ribose 1-diphosphate + 2 H(+)</text>
        <dbReference type="Rhea" id="RHEA:12733"/>
        <dbReference type="ChEBI" id="CHEBI:15378"/>
        <dbReference type="ChEBI" id="CHEBI:16526"/>
        <dbReference type="ChEBI" id="CHEBI:29959"/>
        <dbReference type="ChEBI" id="CHEBI:33019"/>
        <dbReference type="ChEBI" id="CHEBI:57502"/>
        <dbReference type="ChEBI" id="CHEBI:58017"/>
        <dbReference type="EC" id="2.4.2.19"/>
    </reaction>
</comment>
<feature type="binding site" evidence="13">
    <location>
        <position position="154"/>
    </location>
    <ligand>
        <name>substrate</name>
    </ligand>
</feature>
<evidence type="ECO:0000259" key="15">
    <source>
        <dbReference type="Pfam" id="PF02749"/>
    </source>
</evidence>
<feature type="binding site" evidence="13">
    <location>
        <position position="215"/>
    </location>
    <ligand>
        <name>substrate</name>
    </ligand>
</feature>
<dbReference type="PIRSF" id="PIRSF006250">
    <property type="entry name" value="NadC_ModD"/>
    <property type="match status" value="1"/>
</dbReference>
<evidence type="ECO:0000256" key="11">
    <source>
        <dbReference type="ARBA" id="ARBA00069173"/>
    </source>
</evidence>
<dbReference type="InterPro" id="IPR002638">
    <property type="entry name" value="Quinolinate_PRibosylTrfase_C"/>
</dbReference>
<comment type="pathway">
    <text evidence="2">Cofactor biosynthesis; NAD(+) biosynthesis; nicotinate D-ribonucleotide from quinolinate: step 1/1.</text>
</comment>
<dbReference type="Gene3D" id="3.20.20.70">
    <property type="entry name" value="Aldolase class I"/>
    <property type="match status" value="1"/>
</dbReference>
<evidence type="ECO:0000256" key="2">
    <source>
        <dbReference type="ARBA" id="ARBA00004893"/>
    </source>
</evidence>
<feature type="domain" description="Quinolinate phosphoribosyl transferase C-terminal" evidence="14">
    <location>
        <begin position="109"/>
        <end position="274"/>
    </location>
</feature>
<evidence type="ECO:0000313" key="16">
    <source>
        <dbReference type="EMBL" id="MDQ0417630.1"/>
    </source>
</evidence>
<evidence type="ECO:0000256" key="13">
    <source>
        <dbReference type="PIRSR" id="PIRSR006250-1"/>
    </source>
</evidence>
<evidence type="ECO:0000259" key="14">
    <source>
        <dbReference type="Pfam" id="PF01729"/>
    </source>
</evidence>
<dbReference type="SUPFAM" id="SSF51690">
    <property type="entry name" value="Nicotinate/Quinolinate PRTase C-terminal domain-like"/>
    <property type="match status" value="1"/>
</dbReference>
<comment type="similarity">
    <text evidence="3 12">Belongs to the NadC/ModD family.</text>
</comment>
<keyword evidence="8 12" id="KW-0808">Transferase</keyword>
<dbReference type="Proteomes" id="UP001238450">
    <property type="component" value="Unassembled WGS sequence"/>
</dbReference>
<dbReference type="Pfam" id="PF01729">
    <property type="entry name" value="QRPTase_C"/>
    <property type="match status" value="1"/>
</dbReference>
<dbReference type="GO" id="GO:0009435">
    <property type="term" value="P:NAD+ biosynthetic process"/>
    <property type="evidence" value="ECO:0007669"/>
    <property type="project" value="InterPro"/>
</dbReference>
<dbReference type="GO" id="GO:0005737">
    <property type="term" value="C:cytoplasm"/>
    <property type="evidence" value="ECO:0007669"/>
    <property type="project" value="TreeGrafter"/>
</dbReference>
<protein>
    <recommendedName>
        <fullName evidence="11">Probable nicotinate-nucleotide pyrophosphorylase [carboxylating]</fullName>
        <ecNumber evidence="5">2.4.2.19</ecNumber>
    </recommendedName>
    <alternativeName>
        <fullName evidence="9">Quinolinate phosphoribosyltransferase [decarboxylating]</fullName>
    </alternativeName>
</protein>
<dbReference type="SUPFAM" id="SSF54675">
    <property type="entry name" value="Nicotinate/Quinolinate PRTase N-terminal domain-like"/>
    <property type="match status" value="1"/>
</dbReference>
<keyword evidence="17" id="KW-1185">Reference proteome</keyword>
<comment type="subunit">
    <text evidence="4">Hexamer formed by 3 homodimers.</text>
</comment>
<comment type="function">
    <text evidence="1">Involved in the catabolism of quinolinic acid (QA).</text>
</comment>
<organism evidence="16 17">
    <name type="scientific">Croceifilum oryzae</name>
    <dbReference type="NCBI Taxonomy" id="1553429"/>
    <lineage>
        <taxon>Bacteria</taxon>
        <taxon>Bacillati</taxon>
        <taxon>Bacillota</taxon>
        <taxon>Bacilli</taxon>
        <taxon>Bacillales</taxon>
        <taxon>Thermoactinomycetaceae</taxon>
        <taxon>Croceifilum</taxon>
    </lineage>
</organism>
<dbReference type="PANTHER" id="PTHR32179:SF3">
    <property type="entry name" value="NICOTINATE-NUCLEOTIDE PYROPHOSPHORYLASE [CARBOXYLATING]"/>
    <property type="match status" value="1"/>
</dbReference>
<accession>A0AAJ1TMW4</accession>
<keyword evidence="7 12" id="KW-0328">Glycosyltransferase</keyword>
<evidence type="ECO:0000313" key="17">
    <source>
        <dbReference type="Proteomes" id="UP001238450"/>
    </source>
</evidence>
<evidence type="ECO:0000256" key="3">
    <source>
        <dbReference type="ARBA" id="ARBA00009400"/>
    </source>
</evidence>
<sequence length="285" mass="31100">MNSIQLRQFIRDVLNEDVGAGDLTTESIVPVHHKSVAVLLAKQDGVIAGLPVAEMVFQELDPSIRFTAIVEEGERVSKGTEIARIEGLTRTILTGERVALNLLQRMSGIATLTRQLVDLVEGLPCHVLDTRKTTPGLRQLEKYAVRMGGGTNHRFGLSHGVMLKDNHIAMAGSIQKAVEAVRTRVGHMVQVEVEADTLEQVKEILTVDVNAILLDNMSVPTLREAVRMIDRKVWVEASGGITPETIRGIAETGVDAVSLGFLTHSAQALDISLDFVEELEGDSWQ</sequence>
<dbReference type="InterPro" id="IPR036068">
    <property type="entry name" value="Nicotinate_pribotase-like_C"/>
</dbReference>
<dbReference type="Pfam" id="PF02749">
    <property type="entry name" value="QRPTase_N"/>
    <property type="match status" value="1"/>
</dbReference>
<gene>
    <name evidence="16" type="ORF">J2Z48_001803</name>
</gene>
<feature type="binding site" evidence="13">
    <location>
        <begin position="238"/>
        <end position="240"/>
    </location>
    <ligand>
        <name>substrate</name>
    </ligand>
</feature>
<evidence type="ECO:0000256" key="7">
    <source>
        <dbReference type="ARBA" id="ARBA00022676"/>
    </source>
</evidence>
<dbReference type="InterPro" id="IPR037128">
    <property type="entry name" value="Quinolinate_PRibosylTase_N_sf"/>
</dbReference>
<evidence type="ECO:0000256" key="9">
    <source>
        <dbReference type="ARBA" id="ARBA00033102"/>
    </source>
</evidence>
<dbReference type="GO" id="GO:0004514">
    <property type="term" value="F:nicotinate-nucleotide diphosphorylase (carboxylating) activity"/>
    <property type="evidence" value="ECO:0007669"/>
    <property type="project" value="UniProtKB-EC"/>
</dbReference>
<dbReference type="GO" id="GO:0034213">
    <property type="term" value="P:quinolinate catabolic process"/>
    <property type="evidence" value="ECO:0007669"/>
    <property type="project" value="TreeGrafter"/>
</dbReference>
<reference evidence="16 17" key="1">
    <citation type="submission" date="2023-07" db="EMBL/GenBank/DDBJ databases">
        <title>Genomic Encyclopedia of Type Strains, Phase IV (KMG-IV): sequencing the most valuable type-strain genomes for metagenomic binning, comparative biology and taxonomic classification.</title>
        <authorList>
            <person name="Goeker M."/>
        </authorList>
    </citation>
    <scope>NUCLEOTIDE SEQUENCE [LARGE SCALE GENOMIC DNA]</scope>
    <source>
        <strain evidence="16 17">DSM 46876</strain>
    </source>
</reference>
<dbReference type="EC" id="2.4.2.19" evidence="5"/>
<dbReference type="NCBIfam" id="TIGR00078">
    <property type="entry name" value="nadC"/>
    <property type="match status" value="1"/>
</dbReference>
<dbReference type="FunFam" id="3.20.20.70:FF:000030">
    <property type="entry name" value="Nicotinate-nucleotide pyrophosphorylase, carboxylating"/>
    <property type="match status" value="1"/>
</dbReference>
<dbReference type="RefSeq" id="WP_307252777.1">
    <property type="nucleotide sequence ID" value="NZ_JAUSUV010000007.1"/>
</dbReference>
<feature type="binding site" evidence="13">
    <location>
        <position position="164"/>
    </location>
    <ligand>
        <name>substrate</name>
    </ligand>
</feature>
<dbReference type="PANTHER" id="PTHR32179">
    <property type="entry name" value="NICOTINATE-NUCLEOTIDE PYROPHOSPHORYLASE [CARBOXYLATING]"/>
    <property type="match status" value="1"/>
</dbReference>
<dbReference type="AlphaFoldDB" id="A0AAJ1TMW4"/>
<evidence type="ECO:0000256" key="5">
    <source>
        <dbReference type="ARBA" id="ARBA00011944"/>
    </source>
</evidence>
<evidence type="ECO:0000256" key="10">
    <source>
        <dbReference type="ARBA" id="ARBA00047445"/>
    </source>
</evidence>
<keyword evidence="6" id="KW-0662">Pyridine nucleotide biosynthesis</keyword>
<dbReference type="InterPro" id="IPR013785">
    <property type="entry name" value="Aldolase_TIM"/>
</dbReference>
<feature type="binding site" evidence="13">
    <location>
        <begin position="130"/>
        <end position="132"/>
    </location>
    <ligand>
        <name>substrate</name>
    </ligand>
</feature>
<feature type="binding site" evidence="13">
    <location>
        <position position="97"/>
    </location>
    <ligand>
        <name>substrate</name>
    </ligand>
</feature>
<comment type="caution">
    <text evidence="16">The sequence shown here is derived from an EMBL/GenBank/DDBJ whole genome shotgun (WGS) entry which is preliminary data.</text>
</comment>
<dbReference type="EMBL" id="JAUSUV010000007">
    <property type="protein sequence ID" value="MDQ0417630.1"/>
    <property type="molecule type" value="Genomic_DNA"/>
</dbReference>
<dbReference type="Gene3D" id="3.90.1170.20">
    <property type="entry name" value="Quinolinate phosphoribosyl transferase, N-terminal domain"/>
    <property type="match status" value="1"/>
</dbReference>
<dbReference type="InterPro" id="IPR027277">
    <property type="entry name" value="NadC/ModD"/>
</dbReference>
<name>A0AAJ1TMW4_9BACL</name>
<feature type="binding site" evidence="13">
    <location>
        <begin position="259"/>
        <end position="261"/>
    </location>
    <ligand>
        <name>substrate</name>
    </ligand>
</feature>